<protein>
    <recommendedName>
        <fullName evidence="3">DUF4704 domain-containing protein</fullName>
    </recommendedName>
</protein>
<sequence>MESRKDIYHLWVQYTTKNEEEYFRKFIKGFVGIWESQLALQWTNMPEWSSVRPDAGPHLSRLPEELLPAIGKFMYIAKDQTEKKAFDLEALKNVDFLIRCMIVICRNFDNIPFIASCEYVSQTVGIAAAVIQEMLEGEHRYDDEGSSFIINFCHLLECLYDPYLTWRSFLKGSVVNFEKLAMQPALLHVEVVPFIYDCSQTKLVESSPQLSAELLNVLGAVISGARSMILKSMRLPSVERKETLDNSAHPLYQGHNALRAICPATVNVVMSVIACIDAAVEVRRTAIQCFVMMVKVLDQCSPDQRQIEIGTILLQYKEPLLELASQASSNAELKEGKVSRGEMLGDMVAALRRLLQPSSSSKGSGEHLRRVMVDNQMLEVVLSVLDECVKYPEKQKIATICVSTVSSMLHGSLHGKERMLKIFGYDRLLVGLAALDEPSREPLEATLAMATGSGSSHESKLKDADALLLLVSCLGYIGREDQLWLTGQIAQLCSADLQSKHLACRKGVILEVCHSLSLSHTMLNPKAVNEMIKLLEVLASHSITSYELKELFLLLREDGTIKFPYRLQLLHTISSVARKDDFMYSHSYFDIQKDTDGITVPGIRKWAGGGAGFSFHCWLRLDEVHDTGSHTPIRRQLFSLLTGSGVGLEAFFHNDGCLVVSVNSKKECYTACVADFPLVNGLWHSIGICHAAARRPFGQNQLSMYIDGVQRMAVTVKSPSMTDAFLHCVIGTANQRVGNLVASGGGKSSDSSSERGLLPTLINQVPSYLTFPLRSSAPLDPNVRSFPAGAQDSVWGTPGCLKGQLGTMCLFQEALTSGHIRTLHDGGPNCKALFWQDEMPEFTEICSKLVFCYSPSACWDNVCLDLSPACKFSGHAGSSPCHTTSIKNVVNGIGGVQVLLPILEAASSNSDEGPDLSFLSPSVEKELKLIENRQNSGDSEDDWEILPSSSYSDWKLEQNPISGFLSLLKNMVAGSAFNQEQLLSSKGLALVGSLMAKARPELIDVNVLMAVQLLVEMARERDASNLTLLRSIHQYILFNFAIWSRAQFHIMIGHVQYLSTIIKEDRKYFRKKFGIPFVLSVVHRYHAPCTHLTEEEGQTVRQALFGLIRYYLSREASIREITAIIGFLCAVTDENVLTELVEMLSSHLESKNCRDQTIFLLYEQHHAELLHCLVVECNYGLKLKYSVLKLIGILLKSDLVFERNKARLRLQDSSLLGSSSMGLYAGMVACLRDQPVSKEIVGLLLDHMLQTDSSAGFAGALALLHNLSGATLDLKLEAARKVLTNIFMKVYAPRQFAKQVGWQECVTRLLVKQPIVTGALSDRHFGEELEVPPEPLDLMTFDEERLELEPVSVSSTTCGNHSPNPAARLTSHVSDAAMFVEHEIKEVAETVTNAVAGNINYAADNISSVVASAYSVFRQKTVEMQESLEELGESVSRLKQRRSLASLSEEPSEAAQASPRLSRMQLPVPGLDLDSISLGNRSQSSSSTEDLSSPHQGAPDNVSRDSASLASVPGVTGGDEDEDDSTVEREVSRRASGESAGRSSHTEGGVASELPSWRRESIESPGSPERMVDEAEELSYLVANILFTVMWRGVEGSSKDAWKERGQVMACINLLGLNNELHCSHLQLKLRLLELATAAALGDLRGEGELLLSTGTAAATENAAQLIRWAYDLMVLDPHDDMSKKSSVKLLDGVLGLLDAMLVFQEAPGEEWGEMAKLAFGILLSCAACDNLELCAIATAKLHALVQTRNVKDLDEAGYLLYSLNKSVEKALDAGNQEHYSFLIPVVKALLEKLSLPLNLVSHLPDLPQTQAGPAFFDDFQQFCKGAQWKTFVERKVSYLAFITDFTGLVVFAFDFIKRKRK</sequence>
<feature type="domain" description="DUF4704" evidence="3">
    <location>
        <begin position="877"/>
        <end position="1165"/>
    </location>
</feature>
<feature type="region of interest" description="Disordered" evidence="1">
    <location>
        <begin position="1442"/>
        <end position="1570"/>
    </location>
</feature>
<keyword evidence="2" id="KW-0812">Transmembrane</keyword>
<dbReference type="GO" id="GO:0019901">
    <property type="term" value="F:protein kinase binding"/>
    <property type="evidence" value="ECO:0007669"/>
    <property type="project" value="TreeGrafter"/>
</dbReference>
<evidence type="ECO:0000256" key="1">
    <source>
        <dbReference type="SAM" id="MobiDB-lite"/>
    </source>
</evidence>
<dbReference type="EMBL" id="JAZDUA010000488">
    <property type="protein sequence ID" value="KAK7791929.1"/>
    <property type="molecule type" value="Genomic_DNA"/>
</dbReference>
<feature type="compositionally biased region" description="Low complexity" evidence="1">
    <location>
        <begin position="1443"/>
        <end position="1460"/>
    </location>
</feature>
<keyword evidence="5" id="KW-1185">Reference proteome</keyword>
<dbReference type="Pfam" id="PF16057">
    <property type="entry name" value="DUF4800"/>
    <property type="match status" value="1"/>
</dbReference>
<evidence type="ECO:0000313" key="4">
    <source>
        <dbReference type="EMBL" id="KAK7791929.1"/>
    </source>
</evidence>
<dbReference type="InterPro" id="IPR013320">
    <property type="entry name" value="ConA-like_dom_sf"/>
</dbReference>
<accession>A0AAN9V5D9</accession>
<feature type="compositionally biased region" description="Low complexity" evidence="1">
    <location>
        <begin position="1482"/>
        <end position="1493"/>
    </location>
</feature>
<evidence type="ECO:0000256" key="2">
    <source>
        <dbReference type="SAM" id="Phobius"/>
    </source>
</evidence>
<reference evidence="4 5" key="1">
    <citation type="submission" date="2024-03" db="EMBL/GenBank/DDBJ databases">
        <title>The genome assembly and annotation of the cricket Gryllus longicercus Weissman &amp; Gray.</title>
        <authorList>
            <person name="Szrajer S."/>
            <person name="Gray D."/>
            <person name="Ylla G."/>
        </authorList>
    </citation>
    <scope>NUCLEOTIDE SEQUENCE [LARGE SCALE GENOMIC DNA]</scope>
    <source>
        <strain evidence="4">DAG 2021-001</strain>
        <tissue evidence="4">Whole body minus gut</tissue>
    </source>
</reference>
<comment type="caution">
    <text evidence="4">The sequence shown here is derived from an EMBL/GenBank/DDBJ whole genome shotgun (WGS) entry which is preliminary data.</text>
</comment>
<dbReference type="PANTHER" id="PTHR13743:SF112">
    <property type="entry name" value="BEACH DOMAIN-CONTAINING PROTEIN"/>
    <property type="match status" value="1"/>
</dbReference>
<dbReference type="GO" id="GO:0008104">
    <property type="term" value="P:intracellular protein localization"/>
    <property type="evidence" value="ECO:0007669"/>
    <property type="project" value="TreeGrafter"/>
</dbReference>
<gene>
    <name evidence="4" type="ORF">R5R35_005439</name>
</gene>
<keyword evidence="2" id="KW-0472">Membrane</keyword>
<organism evidence="4 5">
    <name type="scientific">Gryllus longicercus</name>
    <dbReference type="NCBI Taxonomy" id="2509291"/>
    <lineage>
        <taxon>Eukaryota</taxon>
        <taxon>Metazoa</taxon>
        <taxon>Ecdysozoa</taxon>
        <taxon>Arthropoda</taxon>
        <taxon>Hexapoda</taxon>
        <taxon>Insecta</taxon>
        <taxon>Pterygota</taxon>
        <taxon>Neoptera</taxon>
        <taxon>Polyneoptera</taxon>
        <taxon>Orthoptera</taxon>
        <taxon>Ensifera</taxon>
        <taxon>Gryllidea</taxon>
        <taxon>Grylloidea</taxon>
        <taxon>Gryllidae</taxon>
        <taxon>Gryllinae</taxon>
        <taxon>Gryllus</taxon>
    </lineage>
</organism>
<dbReference type="Gene3D" id="2.60.120.200">
    <property type="match status" value="1"/>
</dbReference>
<dbReference type="GO" id="GO:0005829">
    <property type="term" value="C:cytosol"/>
    <property type="evidence" value="ECO:0007669"/>
    <property type="project" value="TreeGrafter"/>
</dbReference>
<dbReference type="Pfam" id="PF15787">
    <property type="entry name" value="DUF4704"/>
    <property type="match status" value="1"/>
</dbReference>
<evidence type="ECO:0000259" key="3">
    <source>
        <dbReference type="Pfam" id="PF15787"/>
    </source>
</evidence>
<dbReference type="InterPro" id="IPR031570">
    <property type="entry name" value="NBEA/BDCP_DUF4704"/>
</dbReference>
<feature type="compositionally biased region" description="Basic and acidic residues" evidence="1">
    <location>
        <begin position="1526"/>
        <end position="1536"/>
    </location>
</feature>
<name>A0AAN9V5D9_9ORTH</name>
<keyword evidence="2" id="KW-1133">Transmembrane helix</keyword>
<proteinExistence type="predicted"/>
<dbReference type="Proteomes" id="UP001378592">
    <property type="component" value="Unassembled WGS sequence"/>
</dbReference>
<dbReference type="SUPFAM" id="SSF49899">
    <property type="entry name" value="Concanavalin A-like lectins/glucanases"/>
    <property type="match status" value="1"/>
</dbReference>
<dbReference type="PANTHER" id="PTHR13743">
    <property type="entry name" value="BEIGE/BEACH-RELATED"/>
    <property type="match status" value="1"/>
</dbReference>
<feature type="transmembrane region" description="Helical" evidence="2">
    <location>
        <begin position="1837"/>
        <end position="1857"/>
    </location>
</feature>
<dbReference type="GO" id="GO:0016020">
    <property type="term" value="C:membrane"/>
    <property type="evidence" value="ECO:0007669"/>
    <property type="project" value="TreeGrafter"/>
</dbReference>
<evidence type="ECO:0000313" key="5">
    <source>
        <dbReference type="Proteomes" id="UP001378592"/>
    </source>
</evidence>
<dbReference type="InterPro" id="IPR050865">
    <property type="entry name" value="BEACH_Domain"/>
</dbReference>